<name>A0A4C1UJM2_EUMVA</name>
<reference evidence="2 3" key="1">
    <citation type="journal article" date="2019" name="Commun. Biol.">
        <title>The bagworm genome reveals a unique fibroin gene that provides high tensile strength.</title>
        <authorList>
            <person name="Kono N."/>
            <person name="Nakamura H."/>
            <person name="Ohtoshi R."/>
            <person name="Tomita M."/>
            <person name="Numata K."/>
            <person name="Arakawa K."/>
        </authorList>
    </citation>
    <scope>NUCLEOTIDE SEQUENCE [LARGE SCALE GENOMIC DNA]</scope>
</reference>
<comment type="caution">
    <text evidence="2">The sequence shown here is derived from an EMBL/GenBank/DDBJ whole genome shotgun (WGS) entry which is preliminary data.</text>
</comment>
<dbReference type="AlphaFoldDB" id="A0A4C1UJM2"/>
<evidence type="ECO:0000313" key="2">
    <source>
        <dbReference type="EMBL" id="GBP26370.1"/>
    </source>
</evidence>
<protein>
    <submittedName>
        <fullName evidence="2">Uncharacterized protein</fullName>
    </submittedName>
</protein>
<dbReference type="Proteomes" id="UP000299102">
    <property type="component" value="Unassembled WGS sequence"/>
</dbReference>
<keyword evidence="3" id="KW-1185">Reference proteome</keyword>
<proteinExistence type="predicted"/>
<organism evidence="2 3">
    <name type="scientific">Eumeta variegata</name>
    <name type="common">Bagworm moth</name>
    <name type="synonym">Eumeta japonica</name>
    <dbReference type="NCBI Taxonomy" id="151549"/>
    <lineage>
        <taxon>Eukaryota</taxon>
        <taxon>Metazoa</taxon>
        <taxon>Ecdysozoa</taxon>
        <taxon>Arthropoda</taxon>
        <taxon>Hexapoda</taxon>
        <taxon>Insecta</taxon>
        <taxon>Pterygota</taxon>
        <taxon>Neoptera</taxon>
        <taxon>Endopterygota</taxon>
        <taxon>Lepidoptera</taxon>
        <taxon>Glossata</taxon>
        <taxon>Ditrysia</taxon>
        <taxon>Tineoidea</taxon>
        <taxon>Psychidae</taxon>
        <taxon>Oiketicinae</taxon>
        <taxon>Eumeta</taxon>
    </lineage>
</organism>
<dbReference type="EMBL" id="BGZK01000179">
    <property type="protein sequence ID" value="GBP26370.1"/>
    <property type="molecule type" value="Genomic_DNA"/>
</dbReference>
<evidence type="ECO:0000313" key="3">
    <source>
        <dbReference type="Proteomes" id="UP000299102"/>
    </source>
</evidence>
<accession>A0A4C1UJM2</accession>
<evidence type="ECO:0000256" key="1">
    <source>
        <dbReference type="SAM" id="MobiDB-lite"/>
    </source>
</evidence>
<feature type="compositionally biased region" description="Basic and acidic residues" evidence="1">
    <location>
        <begin position="114"/>
        <end position="128"/>
    </location>
</feature>
<sequence>MHIRFLIAFSRGKRACKPPDSKRSPPPMNARNLRGMASVLSASWEGTGYLMENRRHSALIHRDLWIVNDRFRCYFFEIDIGQYGSNVRDWQLGVPSEARSKSFIVRIGANELAGHQRADDHSRPRTGDSRGSPYLSSLRTDYISRRTIDEVRSKRSHGALDGTNEVDVDRLPRSLVRRQPIDVDTTATVDPKAWRPRSTVSRREPLRSTAAYRGVINAGGRNSVITDRLQNQTLVLYIEIFHAFARISIELYEEGVRLRRRTRFGGSAVENT</sequence>
<feature type="region of interest" description="Disordered" evidence="1">
    <location>
        <begin position="114"/>
        <end position="135"/>
    </location>
</feature>
<gene>
    <name evidence="2" type="ORF">EVAR_95543_1</name>
</gene>